<dbReference type="AlphaFoldDB" id="A0A2G1UIM8"/>
<gene>
    <name evidence="2" type="ORF">CLH61_13630</name>
</gene>
<keyword evidence="2" id="KW-0808">Transferase</keyword>
<dbReference type="Proteomes" id="UP000231409">
    <property type="component" value="Unassembled WGS sequence"/>
</dbReference>
<dbReference type="InterPro" id="IPR000836">
    <property type="entry name" value="PRTase_dom"/>
</dbReference>
<evidence type="ECO:0000313" key="2">
    <source>
        <dbReference type="EMBL" id="PHQ14356.1"/>
    </source>
</evidence>
<dbReference type="Gene3D" id="3.40.50.2020">
    <property type="match status" value="1"/>
</dbReference>
<dbReference type="GO" id="GO:0016740">
    <property type="term" value="F:transferase activity"/>
    <property type="evidence" value="ECO:0007669"/>
    <property type="project" value="UniProtKB-KW"/>
</dbReference>
<reference evidence="2 3" key="1">
    <citation type="submission" date="2017-09" db="EMBL/GenBank/DDBJ databases">
        <title>The draft genome sequences of Marinobacter sp. PWS21.</title>
        <authorList>
            <person name="Cao J."/>
        </authorList>
    </citation>
    <scope>NUCLEOTIDE SEQUENCE [LARGE SCALE GENOMIC DNA]</scope>
    <source>
        <strain evidence="2 3">PWS21</strain>
    </source>
</reference>
<dbReference type="PANTHER" id="PTHR47505:SF1">
    <property type="entry name" value="DNA UTILIZATION PROTEIN YHGH"/>
    <property type="match status" value="1"/>
</dbReference>
<organism evidence="2 3">
    <name type="scientific">Marinobacter profundi</name>
    <dbReference type="NCBI Taxonomy" id="2666256"/>
    <lineage>
        <taxon>Bacteria</taxon>
        <taxon>Pseudomonadati</taxon>
        <taxon>Pseudomonadota</taxon>
        <taxon>Gammaproteobacteria</taxon>
        <taxon>Pseudomonadales</taxon>
        <taxon>Marinobacteraceae</taxon>
        <taxon>Marinobacter</taxon>
    </lineage>
</organism>
<comment type="similarity">
    <text evidence="1">Belongs to the ComF/GntX family.</text>
</comment>
<dbReference type="SUPFAM" id="SSF53271">
    <property type="entry name" value="PRTase-like"/>
    <property type="match status" value="1"/>
</dbReference>
<name>A0A2G1UIM8_9GAMM</name>
<dbReference type="InterPro" id="IPR029057">
    <property type="entry name" value="PRTase-like"/>
</dbReference>
<accession>A0A2G1UIM8</accession>
<dbReference type="EMBL" id="NTFH01000010">
    <property type="protein sequence ID" value="PHQ14356.1"/>
    <property type="molecule type" value="Genomic_DNA"/>
</dbReference>
<proteinExistence type="inferred from homology"/>
<keyword evidence="3" id="KW-1185">Reference proteome</keyword>
<dbReference type="CDD" id="cd06223">
    <property type="entry name" value="PRTases_typeI"/>
    <property type="match status" value="1"/>
</dbReference>
<evidence type="ECO:0000256" key="1">
    <source>
        <dbReference type="ARBA" id="ARBA00008007"/>
    </source>
</evidence>
<sequence>MIKGLLALSTCFHFKVNSLRTTNRALCVACLAGNASSGLCPPCRGDLPVNLCHCRSCALPLAFRPFTDTGAGPLCGECQQSPPPFTRVLAPWRYRYPVDRMIQRYKYHGQRAFAAPLIDGFNHYIADQLSQRLAAAPDVLVPAPMHPARRRKRGFNQAEDLAEQLARHTGIRMDSTLVQRIRKTSAQSALSREQRLANLSGIFRVTAMPPARVAIVDDVVTTGATARVLTTALLDAGAREVEVWALARTPG</sequence>
<comment type="caution">
    <text evidence="2">The sequence shown here is derived from an EMBL/GenBank/DDBJ whole genome shotgun (WGS) entry which is preliminary data.</text>
</comment>
<dbReference type="PANTHER" id="PTHR47505">
    <property type="entry name" value="DNA UTILIZATION PROTEIN YHGH"/>
    <property type="match status" value="1"/>
</dbReference>
<protein>
    <submittedName>
        <fullName evidence="2">Phosphoribosyl transferase</fullName>
    </submittedName>
</protein>
<evidence type="ECO:0000313" key="3">
    <source>
        <dbReference type="Proteomes" id="UP000231409"/>
    </source>
</evidence>
<dbReference type="InterPro" id="IPR051910">
    <property type="entry name" value="ComF/GntX_DNA_util-trans"/>
</dbReference>